<feature type="compositionally biased region" description="Acidic residues" evidence="11">
    <location>
        <begin position="303"/>
        <end position="330"/>
    </location>
</feature>
<dbReference type="GO" id="GO:0005737">
    <property type="term" value="C:cytoplasm"/>
    <property type="evidence" value="ECO:0007669"/>
    <property type="project" value="TreeGrafter"/>
</dbReference>
<evidence type="ECO:0000256" key="7">
    <source>
        <dbReference type="ARBA" id="ARBA00023146"/>
    </source>
</evidence>
<feature type="region of interest" description="Disordered" evidence="11">
    <location>
        <begin position="294"/>
        <end position="355"/>
    </location>
</feature>
<dbReference type="GO" id="GO:0006436">
    <property type="term" value="P:tryptophanyl-tRNA aminoacylation"/>
    <property type="evidence" value="ECO:0007669"/>
    <property type="project" value="InterPro"/>
</dbReference>
<dbReference type="PRINTS" id="PR01039">
    <property type="entry name" value="TRNASYNTHTRP"/>
</dbReference>
<dbReference type="STRING" id="145388.A0A0D2MIB7"/>
<evidence type="ECO:0000256" key="9">
    <source>
        <dbReference type="ARBA" id="ARBA00049929"/>
    </source>
</evidence>
<feature type="domain" description="HTH myb-type" evidence="13">
    <location>
        <begin position="236"/>
        <end position="291"/>
    </location>
</feature>
<dbReference type="InterPro" id="IPR014729">
    <property type="entry name" value="Rossmann-like_a/b/a_fold"/>
</dbReference>
<dbReference type="FunFam" id="3.40.50.620:FF:000654">
    <property type="entry name" value="Protein CBR-WARS-1"/>
    <property type="match status" value="1"/>
</dbReference>
<dbReference type="SUPFAM" id="SSF46689">
    <property type="entry name" value="Homeodomain-like"/>
    <property type="match status" value="1"/>
</dbReference>
<feature type="compositionally biased region" description="Low complexity" evidence="11">
    <location>
        <begin position="372"/>
        <end position="385"/>
    </location>
</feature>
<dbReference type="SMART" id="SM00717">
    <property type="entry name" value="SANT"/>
    <property type="match status" value="2"/>
</dbReference>
<feature type="domain" description="Myb-like" evidence="12">
    <location>
        <begin position="236"/>
        <end position="287"/>
    </location>
</feature>
<dbReference type="Gene3D" id="3.40.50.620">
    <property type="entry name" value="HUPs"/>
    <property type="match status" value="1"/>
</dbReference>
<evidence type="ECO:0000256" key="3">
    <source>
        <dbReference type="ARBA" id="ARBA00022598"/>
    </source>
</evidence>
<dbReference type="GO" id="GO:0004830">
    <property type="term" value="F:tryptophan-tRNA ligase activity"/>
    <property type="evidence" value="ECO:0007669"/>
    <property type="project" value="UniProtKB-EC"/>
</dbReference>
<dbReference type="PANTHER" id="PTHR10055">
    <property type="entry name" value="TRYPTOPHANYL-TRNA SYNTHETASE"/>
    <property type="match status" value="1"/>
</dbReference>
<dbReference type="Gene3D" id="1.10.10.60">
    <property type="entry name" value="Homeodomain-like"/>
    <property type="match status" value="1"/>
</dbReference>
<evidence type="ECO:0000256" key="4">
    <source>
        <dbReference type="ARBA" id="ARBA00022741"/>
    </source>
</evidence>
<dbReference type="RefSeq" id="XP_013893735.1">
    <property type="nucleotide sequence ID" value="XM_014038281.1"/>
</dbReference>
<evidence type="ECO:0000259" key="12">
    <source>
        <dbReference type="PROSITE" id="PS50090"/>
    </source>
</evidence>
<dbReference type="CDD" id="cd00167">
    <property type="entry name" value="SANT"/>
    <property type="match status" value="2"/>
</dbReference>
<feature type="compositionally biased region" description="Gly residues" evidence="11">
    <location>
        <begin position="523"/>
        <end position="534"/>
    </location>
</feature>
<dbReference type="PROSITE" id="PS50090">
    <property type="entry name" value="MYB_LIKE"/>
    <property type="match status" value="2"/>
</dbReference>
<gene>
    <name evidence="14" type="ORF">MNEG_13247</name>
</gene>
<comment type="catalytic activity">
    <reaction evidence="9">
        <text>tRNA(Trp) + L-tryptophan + ATP = L-tryptophyl-tRNA(Trp) + AMP + diphosphate + H(+)</text>
        <dbReference type="Rhea" id="RHEA:24080"/>
        <dbReference type="Rhea" id="RHEA-COMP:9671"/>
        <dbReference type="Rhea" id="RHEA-COMP:9705"/>
        <dbReference type="ChEBI" id="CHEBI:15378"/>
        <dbReference type="ChEBI" id="CHEBI:30616"/>
        <dbReference type="ChEBI" id="CHEBI:33019"/>
        <dbReference type="ChEBI" id="CHEBI:57912"/>
        <dbReference type="ChEBI" id="CHEBI:78442"/>
        <dbReference type="ChEBI" id="CHEBI:78535"/>
        <dbReference type="ChEBI" id="CHEBI:456215"/>
        <dbReference type="EC" id="6.1.1.2"/>
    </reaction>
</comment>
<reference evidence="14 15" key="1">
    <citation type="journal article" date="2013" name="BMC Genomics">
        <title>Reconstruction of the lipid metabolism for the microalga Monoraphidium neglectum from its genome sequence reveals characteristics suitable for biofuel production.</title>
        <authorList>
            <person name="Bogen C."/>
            <person name="Al-Dilaimi A."/>
            <person name="Albersmeier A."/>
            <person name="Wichmann J."/>
            <person name="Grundmann M."/>
            <person name="Rupp O."/>
            <person name="Lauersen K.J."/>
            <person name="Blifernez-Klassen O."/>
            <person name="Kalinowski J."/>
            <person name="Goesmann A."/>
            <person name="Mussgnug J.H."/>
            <person name="Kruse O."/>
        </authorList>
    </citation>
    <scope>NUCLEOTIDE SEQUENCE [LARGE SCALE GENOMIC DNA]</scope>
    <source>
        <strain evidence="14 15">SAG 48.87</strain>
    </source>
</reference>
<keyword evidence="15" id="KW-1185">Reference proteome</keyword>
<feature type="compositionally biased region" description="Basic and acidic residues" evidence="11">
    <location>
        <begin position="413"/>
        <end position="424"/>
    </location>
</feature>
<evidence type="ECO:0000256" key="2">
    <source>
        <dbReference type="ARBA" id="ARBA00013161"/>
    </source>
</evidence>
<keyword evidence="5 10" id="KW-0067">ATP-binding</keyword>
<comment type="similarity">
    <text evidence="1 10">Belongs to the class-I aminoacyl-tRNA synthetase family.</text>
</comment>
<dbReference type="InterPro" id="IPR017930">
    <property type="entry name" value="Myb_dom"/>
</dbReference>
<keyword evidence="6 10" id="KW-0648">Protein biosynthesis</keyword>
<dbReference type="InterPro" id="IPR002306">
    <property type="entry name" value="Trp-tRNA-ligase"/>
</dbReference>
<dbReference type="Gene3D" id="1.10.240.10">
    <property type="entry name" value="Tyrosyl-Transfer RNA Synthetase"/>
    <property type="match status" value="1"/>
</dbReference>
<feature type="compositionally biased region" description="Low complexity" evidence="11">
    <location>
        <begin position="507"/>
        <end position="518"/>
    </location>
</feature>
<evidence type="ECO:0000256" key="5">
    <source>
        <dbReference type="ARBA" id="ARBA00022840"/>
    </source>
</evidence>
<dbReference type="PROSITE" id="PS51294">
    <property type="entry name" value="HTH_MYB"/>
    <property type="match status" value="2"/>
</dbReference>
<feature type="compositionally biased region" description="Basic residues" evidence="11">
    <location>
        <begin position="551"/>
        <end position="561"/>
    </location>
</feature>
<feature type="domain" description="Myb-like" evidence="12">
    <location>
        <begin position="162"/>
        <end position="235"/>
    </location>
</feature>
<evidence type="ECO:0000313" key="15">
    <source>
        <dbReference type="Proteomes" id="UP000054498"/>
    </source>
</evidence>
<feature type="compositionally biased region" description="Low complexity" evidence="11">
    <location>
        <begin position="535"/>
        <end position="550"/>
    </location>
</feature>
<dbReference type="GO" id="GO:0005524">
    <property type="term" value="F:ATP binding"/>
    <property type="evidence" value="ECO:0007669"/>
    <property type="project" value="UniProtKB-KW"/>
</dbReference>
<dbReference type="InterPro" id="IPR009057">
    <property type="entry name" value="Homeodomain-like_sf"/>
</dbReference>
<dbReference type="PANTHER" id="PTHR10055:SF1">
    <property type="entry name" value="TRYPTOPHAN--TRNA LIGASE, CYTOPLASMIC"/>
    <property type="match status" value="1"/>
</dbReference>
<evidence type="ECO:0000256" key="10">
    <source>
        <dbReference type="RuleBase" id="RU363036"/>
    </source>
</evidence>
<dbReference type="Proteomes" id="UP000054498">
    <property type="component" value="Unassembled WGS sequence"/>
</dbReference>
<dbReference type="InterPro" id="IPR002305">
    <property type="entry name" value="aa-tRNA-synth_Ic"/>
</dbReference>
<dbReference type="Pfam" id="PF00249">
    <property type="entry name" value="Myb_DNA-binding"/>
    <property type="match status" value="2"/>
</dbReference>
<dbReference type="AlphaFoldDB" id="A0A0D2MIB7"/>
<dbReference type="FunFam" id="1.10.240.10:FF:000007">
    <property type="entry name" value="Tryptophan--tRNA ligase"/>
    <property type="match status" value="1"/>
</dbReference>
<accession>A0A0D2MIB7</accession>
<name>A0A0D2MIB7_9CHLO</name>
<dbReference type="InterPro" id="IPR001005">
    <property type="entry name" value="SANT/Myb"/>
</dbReference>
<evidence type="ECO:0000256" key="6">
    <source>
        <dbReference type="ARBA" id="ARBA00022917"/>
    </source>
</evidence>
<keyword evidence="7 10" id="KW-0030">Aminoacyl-tRNA synthetase</keyword>
<proteinExistence type="inferred from homology"/>
<dbReference type="SUPFAM" id="SSF52374">
    <property type="entry name" value="Nucleotidylyl transferase"/>
    <property type="match status" value="1"/>
</dbReference>
<dbReference type="EMBL" id="KK103931">
    <property type="protein sequence ID" value="KIY94715.1"/>
    <property type="molecule type" value="Genomic_DNA"/>
</dbReference>
<dbReference type="KEGG" id="mng:MNEG_13247"/>
<evidence type="ECO:0000256" key="8">
    <source>
        <dbReference type="ARBA" id="ARBA00030268"/>
    </source>
</evidence>
<dbReference type="Pfam" id="PF00579">
    <property type="entry name" value="tRNA-synt_1b"/>
    <property type="match status" value="1"/>
</dbReference>
<dbReference type="OrthoDB" id="10261385at2759"/>
<feature type="compositionally biased region" description="Pro residues" evidence="11">
    <location>
        <begin position="466"/>
        <end position="479"/>
    </location>
</feature>
<organism evidence="14 15">
    <name type="scientific">Monoraphidium neglectum</name>
    <dbReference type="NCBI Taxonomy" id="145388"/>
    <lineage>
        <taxon>Eukaryota</taxon>
        <taxon>Viridiplantae</taxon>
        <taxon>Chlorophyta</taxon>
        <taxon>core chlorophytes</taxon>
        <taxon>Chlorophyceae</taxon>
        <taxon>CS clade</taxon>
        <taxon>Sphaeropleales</taxon>
        <taxon>Selenastraceae</taxon>
        <taxon>Monoraphidium</taxon>
    </lineage>
</organism>
<feature type="compositionally biased region" description="Gly residues" evidence="11">
    <location>
        <begin position="400"/>
        <end position="412"/>
    </location>
</feature>
<dbReference type="GeneID" id="25730690"/>
<evidence type="ECO:0000259" key="13">
    <source>
        <dbReference type="PROSITE" id="PS51294"/>
    </source>
</evidence>
<protein>
    <recommendedName>
        <fullName evidence="2">tryptophan--tRNA ligase</fullName>
        <ecNumber evidence="2">6.1.1.2</ecNumber>
    </recommendedName>
    <alternativeName>
        <fullName evidence="8">Tryptophanyl-tRNA synthetase</fullName>
    </alternativeName>
</protein>
<evidence type="ECO:0000313" key="14">
    <source>
        <dbReference type="EMBL" id="KIY94715.1"/>
    </source>
</evidence>
<sequence>MKSVERRLTRCVSGNQVKGIFGLTLDDCIGKIAFPAVQAAPSFPGCFPHIFGDRRDVRCLIPCAIDQDPYFRMTRDVAPRLGYAKPALIESRFFPALQGESGKMSASDPNSAIFVNDTPKQIKDKITKYAFSGGGATLEEHRARGANLDVDVPWKYLNFFMEDDDRLAHIGREYGSGRMLTGEIKGELTRLLTDIVARHQAARAQGKVGNKWSEVAKHIPGRTGQQCAQRWRHKVNPNIRRDKWTEDEDSHLMDLVKTFGIGKWAEIARHMQGRTDQQCMGRWRRHLDPAIRRSTSRRRFDSSDSDDEDDLDDALTESDVDGGAEADGDGDAGALDGADAPPAPACSGGSGGSAVHVKPEPCALGAPEVATAAAGPGPAAACGAGRDQHMMGGESDAGDGRGGGESGGGGGGGDDHGAHPHAAEEEAAGMVGRAADSVLASARRRLAARKQQQQAGYGGPAAFAPLSPPRRPPRGPAPLPAAAACGGMSTPKKGAGRVLDSPGAGIMSPSLMSPPASAQRLSAGGGGGYEGGEPAGWQRSSAAAAATSSRPARRRCVAATS</sequence>
<evidence type="ECO:0000256" key="1">
    <source>
        <dbReference type="ARBA" id="ARBA00005594"/>
    </source>
</evidence>
<keyword evidence="4 10" id="KW-0547">Nucleotide-binding</keyword>
<feature type="region of interest" description="Disordered" evidence="11">
    <location>
        <begin position="372"/>
        <end position="561"/>
    </location>
</feature>
<feature type="compositionally biased region" description="Low complexity" evidence="11">
    <location>
        <begin position="449"/>
        <end position="465"/>
    </location>
</feature>
<evidence type="ECO:0000256" key="11">
    <source>
        <dbReference type="SAM" id="MobiDB-lite"/>
    </source>
</evidence>
<feature type="domain" description="HTH myb-type" evidence="13">
    <location>
        <begin position="203"/>
        <end position="232"/>
    </location>
</feature>
<keyword evidence="3 10" id="KW-0436">Ligase</keyword>
<dbReference type="EC" id="6.1.1.2" evidence="2"/>